<accession>A0A1Y2B4I7</accession>
<comment type="caution">
    <text evidence="2">The sequence shown here is derived from an EMBL/GenBank/DDBJ whole genome shotgun (WGS) entry which is preliminary data.</text>
</comment>
<feature type="region of interest" description="Disordered" evidence="1">
    <location>
        <begin position="385"/>
        <end position="404"/>
    </location>
</feature>
<evidence type="ECO:0000313" key="2">
    <source>
        <dbReference type="EMBL" id="ORY29644.1"/>
    </source>
</evidence>
<proteinExistence type="predicted"/>
<reference evidence="2 3" key="1">
    <citation type="submission" date="2016-07" db="EMBL/GenBank/DDBJ databases">
        <title>Pervasive Adenine N6-methylation of Active Genes in Fungi.</title>
        <authorList>
            <consortium name="DOE Joint Genome Institute"/>
            <person name="Mondo S.J."/>
            <person name="Dannebaum R.O."/>
            <person name="Kuo R.C."/>
            <person name="Labutti K."/>
            <person name="Haridas S."/>
            <person name="Kuo A."/>
            <person name="Salamov A."/>
            <person name="Ahrendt S.R."/>
            <person name="Lipzen A."/>
            <person name="Sullivan W."/>
            <person name="Andreopoulos W.B."/>
            <person name="Clum A."/>
            <person name="Lindquist E."/>
            <person name="Daum C."/>
            <person name="Ramamoorthy G.K."/>
            <person name="Gryganskyi A."/>
            <person name="Culley D."/>
            <person name="Magnuson J.K."/>
            <person name="James T.Y."/>
            <person name="O'Malley M.A."/>
            <person name="Stajich J.E."/>
            <person name="Spatafora J.W."/>
            <person name="Visel A."/>
            <person name="Grigoriev I.V."/>
        </authorList>
    </citation>
    <scope>NUCLEOTIDE SEQUENCE [LARGE SCALE GENOMIC DNA]</scope>
    <source>
        <strain evidence="2 3">68-887.2</strain>
    </source>
</reference>
<feature type="region of interest" description="Disordered" evidence="1">
    <location>
        <begin position="196"/>
        <end position="228"/>
    </location>
</feature>
<feature type="region of interest" description="Disordered" evidence="1">
    <location>
        <begin position="458"/>
        <end position="477"/>
    </location>
</feature>
<feature type="region of interest" description="Disordered" evidence="1">
    <location>
        <begin position="104"/>
        <end position="176"/>
    </location>
</feature>
<keyword evidence="3" id="KW-1185">Reference proteome</keyword>
<dbReference type="Proteomes" id="UP000193986">
    <property type="component" value="Unassembled WGS sequence"/>
</dbReference>
<feature type="compositionally biased region" description="Polar residues" evidence="1">
    <location>
        <begin position="153"/>
        <end position="176"/>
    </location>
</feature>
<evidence type="ECO:0000313" key="3">
    <source>
        <dbReference type="Proteomes" id="UP000193986"/>
    </source>
</evidence>
<protein>
    <submittedName>
        <fullName evidence="2">Uncharacterized protein</fullName>
    </submittedName>
</protein>
<feature type="compositionally biased region" description="Polar residues" evidence="1">
    <location>
        <begin position="202"/>
        <end position="228"/>
    </location>
</feature>
<name>A0A1Y2B4I7_9TREE</name>
<feature type="region of interest" description="Disordered" evidence="1">
    <location>
        <begin position="347"/>
        <end position="373"/>
    </location>
</feature>
<organism evidence="2 3">
    <name type="scientific">Naematelia encephala</name>
    <dbReference type="NCBI Taxonomy" id="71784"/>
    <lineage>
        <taxon>Eukaryota</taxon>
        <taxon>Fungi</taxon>
        <taxon>Dikarya</taxon>
        <taxon>Basidiomycota</taxon>
        <taxon>Agaricomycotina</taxon>
        <taxon>Tremellomycetes</taxon>
        <taxon>Tremellales</taxon>
        <taxon>Naemateliaceae</taxon>
        <taxon>Naematelia</taxon>
    </lineage>
</organism>
<dbReference type="InParanoid" id="A0A1Y2B4I7"/>
<gene>
    <name evidence="2" type="ORF">BCR39DRAFT_558977</name>
</gene>
<feature type="region of interest" description="Disordered" evidence="1">
    <location>
        <begin position="16"/>
        <end position="60"/>
    </location>
</feature>
<sequence length="502" mass="56342">MDYNSINFIRPQESSQGNFYSMRSGPMISTSHLRGTPSQQPSLSAQPPPTNHTLTCYSHPPRLRRRVLHGHGMEQIASSEPTSRWQSSDHHSWVYYQQHYQQHYQQQIPSNQASQDRMSQAHPESSYRQSPYQASEYPESCPQADIPDPNGANRFNQYPEQDQTSAALQSIPQSSGDLTDFACQQQAEGEVPMDYQVGQEPPFQSSQFHESWYQDASSSGQNLESEAQQAGLDHWIQPDQVTHASNSLNPNPFWEASSQYSDTRTGQRLQAQPLQDQYAIGTLPMQAPQRLLTVEQGIPQEFLPPVSLELSTWPPRNLPTFAQHGNSSSLSSVEQALHYDSPLVRTDHWNTRMDGPSRSDTGIKEDDPAQPSSYMFSEDVLPRFLGSGEDSTSSLGGDWQQGSRRWADNRALEVSGQGRQSKLRLTKTSMVHPTGPPPRRPGRRAALETALSTVIGQPRTRGRKIRERGDSSLSTRGQAAEKTLYRLTIHAPHARAWVKRSA</sequence>
<dbReference type="EMBL" id="MCFC01000024">
    <property type="protein sequence ID" value="ORY29644.1"/>
    <property type="molecule type" value="Genomic_DNA"/>
</dbReference>
<evidence type="ECO:0000256" key="1">
    <source>
        <dbReference type="SAM" id="MobiDB-lite"/>
    </source>
</evidence>
<feature type="compositionally biased region" description="Polar residues" evidence="1">
    <location>
        <begin position="16"/>
        <end position="33"/>
    </location>
</feature>
<feature type="compositionally biased region" description="Basic and acidic residues" evidence="1">
    <location>
        <begin position="347"/>
        <end position="367"/>
    </location>
</feature>
<dbReference type="AlphaFoldDB" id="A0A1Y2B4I7"/>
<feature type="compositionally biased region" description="Polar residues" evidence="1">
    <location>
        <begin position="389"/>
        <end position="403"/>
    </location>
</feature>
<feature type="compositionally biased region" description="Polar residues" evidence="1">
    <location>
        <begin position="108"/>
        <end position="133"/>
    </location>
</feature>